<feature type="compositionally biased region" description="Basic and acidic residues" evidence="1">
    <location>
        <begin position="148"/>
        <end position="171"/>
    </location>
</feature>
<feature type="region of interest" description="Disordered" evidence="1">
    <location>
        <begin position="497"/>
        <end position="532"/>
    </location>
</feature>
<feature type="compositionally biased region" description="Polar residues" evidence="1">
    <location>
        <begin position="946"/>
        <end position="957"/>
    </location>
</feature>
<feature type="compositionally biased region" description="Basic and acidic residues" evidence="1">
    <location>
        <begin position="311"/>
        <end position="322"/>
    </location>
</feature>
<feature type="compositionally biased region" description="Low complexity" evidence="1">
    <location>
        <begin position="876"/>
        <end position="893"/>
    </location>
</feature>
<feature type="compositionally biased region" description="Polar residues" evidence="1">
    <location>
        <begin position="1134"/>
        <end position="1147"/>
    </location>
</feature>
<reference evidence="2 3" key="1">
    <citation type="submission" date="2024-03" db="EMBL/GenBank/DDBJ databases">
        <title>Adaptation during the transition from Ophiocordyceps entomopathogen to insect associate is accompanied by gene loss and intensified selection.</title>
        <authorList>
            <person name="Ward C.M."/>
            <person name="Onetto C.A."/>
            <person name="Borneman A.R."/>
        </authorList>
    </citation>
    <scope>NUCLEOTIDE SEQUENCE [LARGE SCALE GENOMIC DNA]</scope>
    <source>
        <strain evidence="2">AWRI1</strain>
        <tissue evidence="2">Single Adult Female</tissue>
    </source>
</reference>
<feature type="compositionally biased region" description="Basic and acidic residues" evidence="1">
    <location>
        <begin position="1071"/>
        <end position="1080"/>
    </location>
</feature>
<feature type="compositionally biased region" description="Polar residues" evidence="1">
    <location>
        <begin position="194"/>
        <end position="208"/>
    </location>
</feature>
<evidence type="ECO:0008006" key="4">
    <source>
        <dbReference type="Google" id="ProtNLM"/>
    </source>
</evidence>
<protein>
    <recommendedName>
        <fullName evidence="4">Ataxin-2 C-terminal domain-containing protein</fullName>
    </recommendedName>
</protein>
<feature type="compositionally biased region" description="Basic and acidic residues" evidence="1">
    <location>
        <begin position="661"/>
        <end position="680"/>
    </location>
</feature>
<evidence type="ECO:0000313" key="2">
    <source>
        <dbReference type="EMBL" id="KAK7571994.1"/>
    </source>
</evidence>
<feature type="compositionally biased region" description="Low complexity" evidence="1">
    <location>
        <begin position="1084"/>
        <end position="1096"/>
    </location>
</feature>
<dbReference type="AlphaFoldDB" id="A0AAN9XYA8"/>
<feature type="compositionally biased region" description="Polar residues" evidence="1">
    <location>
        <begin position="504"/>
        <end position="514"/>
    </location>
</feature>
<feature type="region of interest" description="Disordered" evidence="1">
    <location>
        <begin position="144"/>
        <end position="247"/>
    </location>
</feature>
<feature type="region of interest" description="Disordered" evidence="1">
    <location>
        <begin position="1028"/>
        <end position="1147"/>
    </location>
</feature>
<dbReference type="Proteomes" id="UP001367676">
    <property type="component" value="Unassembled WGS sequence"/>
</dbReference>
<feature type="compositionally biased region" description="Low complexity" evidence="1">
    <location>
        <begin position="915"/>
        <end position="938"/>
    </location>
</feature>
<feature type="region of interest" description="Disordered" evidence="1">
    <location>
        <begin position="658"/>
        <end position="691"/>
    </location>
</feature>
<sequence length="1147" mass="123577">MMRDLTNDSGDARKRKRVRPIFYHGKAYEEIEYNYDQISQILAKDAKTAGSEDNITVIVVFLTDPHKIKLPADRMETATAESFTTSKQNGSSFCSIGDIKNNFDHVKDSDDFGPETNVDDDLISQAVSAKKSFTTFDKLSCNNPFGDLENHKNNDENDSTKIETSPSHDKNNPLSDESDEEEWNYFKGEEKANSETNNLEKSSCSELDTSMREPEYPLNPDAAEFVPLSPTSSKKSFDADENPASPLKDVTSAVRNLLLHDEIVASSPLKGQEKSLDGIDVPSLNEFGNEIRKRPSNIMPDFGSDCESPEADTKPAPLHDELTSLDNSFGVSETNSSTKALFGDDSCFAAKLKDVNDVIGQAASRNFDNIDEHQHDDSEYFGRRFETSSEVIENGLSDGEDQFPSIVEKSVTPAESAAPSNEHAAAEREVAAFSEKRDSNYEFPSLDPNDEVVSHHMTSFADASQTNSMVFCGTHDFTAPNNAQPFEQDAELFSLDEKSDVSEKSQPTFATSNPFSSEHHEKETFEEKEVDVAEKDETDLLRSADLAAPQTPIQELEFGKQKVSDFVNELTGQHNHRNDFTDNFCTFRPAHESSHPFDDSKEPISLFETAPTSQPTSNGIDELVCVQEKSYADVEAPVPADKVEHVEVHDNKAVSPVPEVFVKKPEAPEKPDDDAKHAPEPSEPQVESYEQFQRNLSEQIVDGNDYMARQFSGEECDRLEDVTVLSDCGDQDQPIVSVDVEAPYVHDCGRLDEKPGSVHHHATHAKHYGDLLPDVTSTMESDKLESELRESKAKVEPEPVPAADISAKADDVPATAAVEMPKSVDTEVTHEQPSAVAAAVTASAVTAAAVATTAVAATAVSETKKVGSVIKKPDGAAKPSKPAPKPSTTLTKTRPAAPKIDLKKPTASSTTAKLTSPRTAAAPARPSAAAKTAPAPRSLTAAKPSLSATKPTPSSTAAKLPAKLSSPAKPKMTSSTSVAAKVTANGDVARAPATRKPLATSSTLRKTSVEAKPAVETKPAVTMYNRVSLAPKLPRTSATATKGEPAAIASKVSSSLAAAPRRPISAPTKVTNKDTKDIANKRLSSAAKSSPSKPSPTTNGKTESKVNSLSKTAPKTTSTNKPPSPIKKPIASAVSSATQSNSVDHQN</sequence>
<gene>
    <name evidence="2" type="ORF">V9T40_014466</name>
</gene>
<comment type="caution">
    <text evidence="2">The sequence shown here is derived from an EMBL/GenBank/DDBJ whole genome shotgun (WGS) entry which is preliminary data.</text>
</comment>
<evidence type="ECO:0000256" key="1">
    <source>
        <dbReference type="SAM" id="MobiDB-lite"/>
    </source>
</evidence>
<accession>A0AAN9XYA8</accession>
<feature type="region of interest" description="Disordered" evidence="1">
    <location>
        <begin position="270"/>
        <end position="336"/>
    </location>
</feature>
<feature type="compositionally biased region" description="Polar residues" evidence="1">
    <location>
        <begin position="324"/>
        <end position="336"/>
    </location>
</feature>
<organism evidence="2 3">
    <name type="scientific">Parthenolecanium corni</name>
    <dbReference type="NCBI Taxonomy" id="536013"/>
    <lineage>
        <taxon>Eukaryota</taxon>
        <taxon>Metazoa</taxon>
        <taxon>Ecdysozoa</taxon>
        <taxon>Arthropoda</taxon>
        <taxon>Hexapoda</taxon>
        <taxon>Insecta</taxon>
        <taxon>Pterygota</taxon>
        <taxon>Neoptera</taxon>
        <taxon>Paraneoptera</taxon>
        <taxon>Hemiptera</taxon>
        <taxon>Sternorrhyncha</taxon>
        <taxon>Coccoidea</taxon>
        <taxon>Coccidae</taxon>
        <taxon>Parthenolecanium</taxon>
    </lineage>
</organism>
<feature type="compositionally biased region" description="Polar residues" evidence="1">
    <location>
        <begin position="1097"/>
        <end position="1109"/>
    </location>
</feature>
<dbReference type="EMBL" id="JBBCAQ010000038">
    <property type="protein sequence ID" value="KAK7571994.1"/>
    <property type="molecule type" value="Genomic_DNA"/>
</dbReference>
<keyword evidence="3" id="KW-1185">Reference proteome</keyword>
<feature type="compositionally biased region" description="Basic and acidic residues" evidence="1">
    <location>
        <begin position="517"/>
        <end position="532"/>
    </location>
</feature>
<proteinExistence type="predicted"/>
<feature type="region of interest" description="Disordered" evidence="1">
    <location>
        <begin position="871"/>
        <end position="1013"/>
    </location>
</feature>
<feature type="compositionally biased region" description="Low complexity" evidence="1">
    <location>
        <begin position="1110"/>
        <end position="1133"/>
    </location>
</feature>
<name>A0AAN9XYA8_9HEMI</name>
<evidence type="ECO:0000313" key="3">
    <source>
        <dbReference type="Proteomes" id="UP001367676"/>
    </source>
</evidence>